<proteinExistence type="predicted"/>
<dbReference type="RefSeq" id="XP_028876646.1">
    <property type="nucleotide sequence ID" value="XM_029032060.1"/>
</dbReference>
<dbReference type="Proteomes" id="UP000192257">
    <property type="component" value="Unassembled WGS sequence"/>
</dbReference>
<name>A0A1X0NES7_9TRYP</name>
<accession>A0A1X0NES7</accession>
<reference evidence="1 2" key="1">
    <citation type="submission" date="2017-03" db="EMBL/GenBank/DDBJ databases">
        <title>An alternative strategy for trypanosome survival in the mammalian bloodstream revealed through genome and transcriptome analysis of the ubiquitous bovine parasite Trypanosoma (Megatrypanum) theileri.</title>
        <authorList>
            <person name="Kelly S."/>
            <person name="Ivens A."/>
            <person name="Mott A."/>
            <person name="O'Neill E."/>
            <person name="Emms D."/>
            <person name="Macleod O."/>
            <person name="Voorheis P."/>
            <person name="Matthews J."/>
            <person name="Matthews K."/>
            <person name="Carrington M."/>
        </authorList>
    </citation>
    <scope>NUCLEOTIDE SEQUENCE [LARGE SCALE GENOMIC DNA]</scope>
    <source>
        <strain evidence="1">Edinburgh</strain>
    </source>
</reference>
<keyword evidence="2" id="KW-1185">Reference proteome</keyword>
<dbReference type="VEuPathDB" id="TriTrypDB:TM35_002661000"/>
<evidence type="ECO:0000313" key="2">
    <source>
        <dbReference type="Proteomes" id="UP000192257"/>
    </source>
</evidence>
<dbReference type="GeneID" id="39991840"/>
<organism evidence="1 2">
    <name type="scientific">Trypanosoma theileri</name>
    <dbReference type="NCBI Taxonomy" id="67003"/>
    <lineage>
        <taxon>Eukaryota</taxon>
        <taxon>Discoba</taxon>
        <taxon>Euglenozoa</taxon>
        <taxon>Kinetoplastea</taxon>
        <taxon>Metakinetoplastina</taxon>
        <taxon>Trypanosomatida</taxon>
        <taxon>Trypanosomatidae</taxon>
        <taxon>Trypanosoma</taxon>
    </lineage>
</organism>
<gene>
    <name evidence="1" type="ORF">TM35_002661000</name>
</gene>
<protein>
    <submittedName>
        <fullName evidence="1">Uncharacterized protein</fullName>
    </submittedName>
</protein>
<evidence type="ECO:0000313" key="1">
    <source>
        <dbReference type="EMBL" id="ORC77520.1"/>
    </source>
</evidence>
<sequence length="112" mass="12726">MFEVGGLLKNQILFIFLFNTYVLRNGIPLATFGLRKVGVQCPLSLIILREAMVQQILFLESLRVHKLKTSSSTVASRVVLGQNFIQEGLVARVSVCHQQQFLLYISPWCECR</sequence>
<dbReference type="AlphaFoldDB" id="A0A1X0NES7"/>
<comment type="caution">
    <text evidence="1">The sequence shown here is derived from an EMBL/GenBank/DDBJ whole genome shotgun (WGS) entry which is preliminary data.</text>
</comment>
<dbReference type="EMBL" id="NBCO01000266">
    <property type="protein sequence ID" value="ORC77520.1"/>
    <property type="molecule type" value="Genomic_DNA"/>
</dbReference>